<evidence type="ECO:0000313" key="1">
    <source>
        <dbReference type="EMBL" id="CAH0371660.1"/>
    </source>
</evidence>
<dbReference type="EMBL" id="CAKKNE010000003">
    <property type="protein sequence ID" value="CAH0371660.1"/>
    <property type="molecule type" value="Genomic_DNA"/>
</dbReference>
<evidence type="ECO:0000313" key="2">
    <source>
        <dbReference type="Proteomes" id="UP000789595"/>
    </source>
</evidence>
<dbReference type="AlphaFoldDB" id="A0A8J2SGT8"/>
<protein>
    <submittedName>
        <fullName evidence="1">Uncharacterized protein</fullName>
    </submittedName>
</protein>
<organism evidence="1 2">
    <name type="scientific">Pelagomonas calceolata</name>
    <dbReference type="NCBI Taxonomy" id="35677"/>
    <lineage>
        <taxon>Eukaryota</taxon>
        <taxon>Sar</taxon>
        <taxon>Stramenopiles</taxon>
        <taxon>Ochrophyta</taxon>
        <taxon>Pelagophyceae</taxon>
        <taxon>Pelagomonadales</taxon>
        <taxon>Pelagomonadaceae</taxon>
        <taxon>Pelagomonas</taxon>
    </lineage>
</organism>
<gene>
    <name evidence="1" type="ORF">PECAL_3P16120</name>
</gene>
<proteinExistence type="predicted"/>
<name>A0A8J2SGT8_9STRA</name>
<feature type="non-terminal residue" evidence="1">
    <location>
        <position position="1"/>
    </location>
</feature>
<dbReference type="Proteomes" id="UP000789595">
    <property type="component" value="Unassembled WGS sequence"/>
</dbReference>
<comment type="caution">
    <text evidence="1">The sequence shown here is derived from an EMBL/GenBank/DDBJ whole genome shotgun (WGS) entry which is preliminary data.</text>
</comment>
<sequence length="256" mass="28472">HLKRRELPAEPRPGEAPRVARAGLDGHAVEAHAAPERQRALVDDARIQIIVLVRHELAPRPPGRVRLEALRDGVDDGAAGAVAPRPRRHGHVRHGGHVRRAEGHIINIDAAPGGRRLGGRRARGALESRWCWQQTHLGAADDVAPPSINLRDHQRVRHQIAAAHALEPLRYRRGPLQAYDRRRIVVERLRRDAGDGPGVEEARVAADDGCARSVWRECSSGVDRDQPESCNARMHRYVMRTVSLNRAMQSRSNAVF</sequence>
<reference evidence="1" key="1">
    <citation type="submission" date="2021-11" db="EMBL/GenBank/DDBJ databases">
        <authorList>
            <consortium name="Genoscope - CEA"/>
            <person name="William W."/>
        </authorList>
    </citation>
    <scope>NUCLEOTIDE SEQUENCE</scope>
</reference>
<keyword evidence="2" id="KW-1185">Reference proteome</keyword>
<accession>A0A8J2SGT8</accession>